<organism evidence="1 2">
    <name type="scientific">Microvirga splendida</name>
    <dbReference type="NCBI Taxonomy" id="2795727"/>
    <lineage>
        <taxon>Bacteria</taxon>
        <taxon>Pseudomonadati</taxon>
        <taxon>Pseudomonadota</taxon>
        <taxon>Alphaproteobacteria</taxon>
        <taxon>Hyphomicrobiales</taxon>
        <taxon>Methylobacteriaceae</taxon>
        <taxon>Microvirga</taxon>
    </lineage>
</organism>
<comment type="caution">
    <text evidence="1">The sequence shown here is derived from an EMBL/GenBank/DDBJ whole genome shotgun (WGS) entry which is preliminary data.</text>
</comment>
<gene>
    <name evidence="1" type="ORF">JAO75_00770</name>
</gene>
<sequence>MRSIRTVDMVASSIEHPNLQAFEEVLACNIKDVIADFCLADADIIRFYADNQLHGNMDEMLTSSAELFFKGDTLTYGHVAHVSTGRDDHSCVVLDMEFVHDAMTVFFQLIFGDYYIGVKISKVLLDPPFRRSDFNLSSFARILSSARLQPVPRRFQSPYCLAESPRH</sequence>
<dbReference type="EMBL" id="JAELXT010000001">
    <property type="protein sequence ID" value="MBJ6123926.1"/>
    <property type="molecule type" value="Genomic_DNA"/>
</dbReference>
<proteinExistence type="predicted"/>
<dbReference type="RefSeq" id="WP_199045792.1">
    <property type="nucleotide sequence ID" value="NZ_JAELXT010000001.1"/>
</dbReference>
<evidence type="ECO:0000313" key="1">
    <source>
        <dbReference type="EMBL" id="MBJ6123926.1"/>
    </source>
</evidence>
<reference evidence="2" key="1">
    <citation type="submission" date="2020-12" db="EMBL/GenBank/DDBJ databases">
        <title>Hymenobacter sp.</title>
        <authorList>
            <person name="Kim M.K."/>
        </authorList>
    </citation>
    <scope>NUCLEOTIDE SEQUENCE [LARGE SCALE GENOMIC DNA]</scope>
    <source>
        <strain evidence="2">BT325</strain>
    </source>
</reference>
<keyword evidence="2" id="KW-1185">Reference proteome</keyword>
<name>A0ABS0XV48_9HYPH</name>
<dbReference type="Proteomes" id="UP000620670">
    <property type="component" value="Unassembled WGS sequence"/>
</dbReference>
<protein>
    <submittedName>
        <fullName evidence="1">Uncharacterized protein</fullName>
    </submittedName>
</protein>
<accession>A0ABS0XV48</accession>
<evidence type="ECO:0000313" key="2">
    <source>
        <dbReference type="Proteomes" id="UP000620670"/>
    </source>
</evidence>